<dbReference type="Proteomes" id="UP001071230">
    <property type="component" value="Unassembled WGS sequence"/>
</dbReference>
<dbReference type="GO" id="GO:0005886">
    <property type="term" value="C:plasma membrane"/>
    <property type="evidence" value="ECO:0007669"/>
    <property type="project" value="UniProtKB-SubCell"/>
</dbReference>
<dbReference type="PANTHER" id="PTHR43471">
    <property type="entry name" value="ABC TRANSPORTER PERMEASE"/>
    <property type="match status" value="1"/>
</dbReference>
<dbReference type="EMBL" id="CDGJ01000066">
    <property type="protein sequence ID" value="CEJ07841.1"/>
    <property type="molecule type" value="Genomic_DNA"/>
</dbReference>
<keyword evidence="1" id="KW-1133">Transmembrane helix</keyword>
<feature type="transmembrane region" description="Helical" evidence="1">
    <location>
        <begin position="169"/>
        <end position="186"/>
    </location>
</feature>
<keyword evidence="1" id="KW-0812">Transmembrane</keyword>
<sequence>MRRRNLLILVEKELIEASRNRLILGFGSVFFLLAAAMSLLGFLSPGATDVQLSRVGVSLLNLAILLVPLIGLVIGSQGFAGEFEDGTMELLLTQPVELRDICLGRVLGQWVAVAAALLAGFGASGLILVLVSADQQLLPFLVNLVISLILAFVFLTLGSVISLKAKNRMMALLGALGVWFLAVILYDATVTQLLMALSGFPIMLVLYGFLALNPADLLRVLAIRLSGVNLLFGPATEAMAALPGFKGPLLSLLTIVLWSFGGYVAMLRGLRHRIFPPARRRVKDAGGKSFQTIPDERSVN</sequence>
<dbReference type="AlphaFoldDB" id="A0A8S0XAL4"/>
<feature type="transmembrane region" description="Helical" evidence="1">
    <location>
        <begin position="137"/>
        <end position="157"/>
    </location>
</feature>
<dbReference type="EMBL" id="LR746496">
    <property type="protein sequence ID" value="CAA7600066.1"/>
    <property type="molecule type" value="Genomic_DNA"/>
</dbReference>
<dbReference type="PANTHER" id="PTHR43471:SF1">
    <property type="entry name" value="ABC TRANSPORTER PERMEASE PROTEIN NOSY-RELATED"/>
    <property type="match status" value="1"/>
</dbReference>
<gene>
    <name evidence="2" type="ORF">DEACI_0715</name>
    <name evidence="3" type="ORF">DEACI_2307</name>
</gene>
<accession>A0A8S0XAL4</accession>
<dbReference type="GO" id="GO:0140359">
    <property type="term" value="F:ABC-type transporter activity"/>
    <property type="evidence" value="ECO:0007669"/>
    <property type="project" value="InterPro"/>
</dbReference>
<name>A0A8S0XAL4_9FIRM</name>
<feature type="transmembrane region" description="Helical" evidence="1">
    <location>
        <begin position="192"/>
        <end position="210"/>
    </location>
</feature>
<dbReference type="Pfam" id="PF12679">
    <property type="entry name" value="ABC2_membrane_2"/>
    <property type="match status" value="1"/>
</dbReference>
<keyword evidence="4" id="KW-1185">Reference proteome</keyword>
<evidence type="ECO:0000256" key="1">
    <source>
        <dbReference type="SAM" id="Phobius"/>
    </source>
</evidence>
<dbReference type="RefSeq" id="WP_240983795.1">
    <property type="nucleotide sequence ID" value="NZ_CDGJ01000066.1"/>
</dbReference>
<proteinExistence type="predicted"/>
<dbReference type="KEGG" id="aacx:DEACI_0715"/>
<feature type="transmembrane region" description="Helical" evidence="1">
    <location>
        <begin position="248"/>
        <end position="270"/>
    </location>
</feature>
<feature type="transmembrane region" description="Helical" evidence="1">
    <location>
        <begin position="55"/>
        <end position="74"/>
    </location>
</feature>
<protein>
    <submittedName>
        <fullName evidence="2">ABC-2 family transporter protein</fullName>
    </submittedName>
</protein>
<feature type="transmembrane region" description="Helical" evidence="1">
    <location>
        <begin position="21"/>
        <end position="43"/>
    </location>
</feature>
<evidence type="ECO:0000313" key="2">
    <source>
        <dbReference type="EMBL" id="CAA7600066.1"/>
    </source>
</evidence>
<reference evidence="3" key="1">
    <citation type="submission" date="2014-11" db="EMBL/GenBank/DDBJ databases">
        <authorList>
            <person name="Hornung B.V."/>
        </authorList>
    </citation>
    <scope>NUCLEOTIDE SEQUENCE</scope>
    <source>
        <strain evidence="3">INE</strain>
    </source>
</reference>
<reference evidence="2" key="2">
    <citation type="submission" date="2020-01" db="EMBL/GenBank/DDBJ databases">
        <authorList>
            <person name="Hornung B."/>
        </authorList>
    </citation>
    <scope>NUCLEOTIDE SEQUENCE</scope>
    <source>
        <strain evidence="2">PacBioINE</strain>
    </source>
</reference>
<keyword evidence="1" id="KW-0472">Membrane</keyword>
<evidence type="ECO:0000313" key="4">
    <source>
        <dbReference type="Proteomes" id="UP001071230"/>
    </source>
</evidence>
<organism evidence="2">
    <name type="scientific">Acididesulfobacillus acetoxydans</name>
    <dbReference type="NCBI Taxonomy" id="1561005"/>
    <lineage>
        <taxon>Bacteria</taxon>
        <taxon>Bacillati</taxon>
        <taxon>Bacillota</taxon>
        <taxon>Clostridia</taxon>
        <taxon>Eubacteriales</taxon>
        <taxon>Peptococcaceae</taxon>
        <taxon>Acididesulfobacillus</taxon>
    </lineage>
</organism>
<evidence type="ECO:0000313" key="3">
    <source>
        <dbReference type="EMBL" id="CEJ07841.1"/>
    </source>
</evidence>
<feature type="transmembrane region" description="Helical" evidence="1">
    <location>
        <begin position="107"/>
        <end position="131"/>
    </location>
</feature>
<dbReference type="Proteomes" id="UP000836597">
    <property type="component" value="Chromosome"/>
</dbReference>